<dbReference type="AlphaFoldDB" id="A0A1I7XDM9"/>
<dbReference type="Proteomes" id="UP000095283">
    <property type="component" value="Unplaced"/>
</dbReference>
<organism evidence="1 2">
    <name type="scientific">Heterorhabditis bacteriophora</name>
    <name type="common">Entomopathogenic nematode worm</name>
    <dbReference type="NCBI Taxonomy" id="37862"/>
    <lineage>
        <taxon>Eukaryota</taxon>
        <taxon>Metazoa</taxon>
        <taxon>Ecdysozoa</taxon>
        <taxon>Nematoda</taxon>
        <taxon>Chromadorea</taxon>
        <taxon>Rhabditida</taxon>
        <taxon>Rhabditina</taxon>
        <taxon>Rhabditomorpha</taxon>
        <taxon>Strongyloidea</taxon>
        <taxon>Heterorhabditidae</taxon>
        <taxon>Heterorhabditis</taxon>
    </lineage>
</organism>
<keyword evidence="1" id="KW-1185">Reference proteome</keyword>
<name>A0A1I7XDM9_HETBA</name>
<evidence type="ECO:0000313" key="1">
    <source>
        <dbReference type="Proteomes" id="UP000095283"/>
    </source>
</evidence>
<dbReference type="WBParaSite" id="Hba_15454">
    <property type="protein sequence ID" value="Hba_15454"/>
    <property type="gene ID" value="Hba_15454"/>
</dbReference>
<accession>A0A1I7XDM9</accession>
<evidence type="ECO:0000313" key="2">
    <source>
        <dbReference type="WBParaSite" id="Hba_15454"/>
    </source>
</evidence>
<sequence>MYSHTHQRFTFPGQSHLCFDSQYSVLPGMNCGPALITYEVEPVTELFLLARTSDQHREIPVREESEHTLTLESCDDSQTDTLVCNVSEARPSGSICSSSNRIRSIVKRDRKVNIERLKVVEEEPLKIPSPDMLNSMMRGVELNAAATVVLIMHHRGATDIIGKQHSICDPQPSAL</sequence>
<proteinExistence type="predicted"/>
<reference evidence="2" key="1">
    <citation type="submission" date="2016-11" db="UniProtKB">
        <authorList>
            <consortium name="WormBaseParasite"/>
        </authorList>
    </citation>
    <scope>IDENTIFICATION</scope>
</reference>
<protein>
    <submittedName>
        <fullName evidence="2">Uncharacterized protein</fullName>
    </submittedName>
</protein>